<keyword evidence="2" id="KW-1185">Reference proteome</keyword>
<dbReference type="Proteomes" id="UP001377168">
    <property type="component" value="Unassembled WGS sequence"/>
</dbReference>
<protein>
    <submittedName>
        <fullName evidence="1">Pilus assembly protein TadG-related protein</fullName>
    </submittedName>
</protein>
<organism evidence="1 2">
    <name type="scientific">Streptomyces achmelvichensis</name>
    <dbReference type="NCBI Taxonomy" id="3134111"/>
    <lineage>
        <taxon>Bacteria</taxon>
        <taxon>Bacillati</taxon>
        <taxon>Actinomycetota</taxon>
        <taxon>Actinomycetes</taxon>
        <taxon>Kitasatosporales</taxon>
        <taxon>Streptomycetaceae</taxon>
        <taxon>Streptomyces</taxon>
    </lineage>
</organism>
<evidence type="ECO:0000313" key="1">
    <source>
        <dbReference type="EMBL" id="MEJ8640166.1"/>
    </source>
</evidence>
<name>A0ACC6Q9C1_9ACTN</name>
<reference evidence="1" key="1">
    <citation type="submission" date="2024-03" db="EMBL/GenBank/DDBJ databases">
        <title>Novel Streptomyces species of biotechnological and ecological value are a feature of Machair soil.</title>
        <authorList>
            <person name="Prole J.R."/>
            <person name="Goodfellow M."/>
            <person name="Allenby N."/>
            <person name="Ward A.C."/>
        </authorList>
    </citation>
    <scope>NUCLEOTIDE SEQUENCE</scope>
    <source>
        <strain evidence="1">MS2.AVA.5</strain>
    </source>
</reference>
<comment type="caution">
    <text evidence="1">The sequence shown here is derived from an EMBL/GenBank/DDBJ whole genome shotgun (WGS) entry which is preliminary data.</text>
</comment>
<evidence type="ECO:0000313" key="2">
    <source>
        <dbReference type="Proteomes" id="UP001377168"/>
    </source>
</evidence>
<dbReference type="EMBL" id="JBBKAJ010000039">
    <property type="protein sequence ID" value="MEJ8640166.1"/>
    <property type="molecule type" value="Genomic_DNA"/>
</dbReference>
<sequence>MDHSSFDGPVRYRRWSARDRGGISVFAAIVTVPLLVLGGLLVVDGTGKLRASERADNVAMEAARAGVQAIDPQQAIPGNKVTVDPLAAASAVRAYLARAGVSGSVRFSDGGTRLQVDVQDSYDTTFLTLVGVSTLPVTGHGQAAVLAGITTPEEGP</sequence>
<proteinExistence type="predicted"/>
<gene>
    <name evidence="1" type="ORF">WKI67_43560</name>
</gene>
<accession>A0ACC6Q9C1</accession>